<evidence type="ECO:0000256" key="8">
    <source>
        <dbReference type="PIRSR" id="PIRSR000102-1"/>
    </source>
</evidence>
<dbReference type="Proteomes" id="UP000191980">
    <property type="component" value="Unassembled WGS sequence"/>
</dbReference>
<feature type="binding site" evidence="7 10">
    <location>
        <position position="105"/>
    </location>
    <ligand>
        <name>NAD(+)</name>
        <dbReference type="ChEBI" id="CHEBI:57540"/>
    </ligand>
</feature>
<evidence type="ECO:0000256" key="1">
    <source>
        <dbReference type="ARBA" id="ARBA00003966"/>
    </source>
</evidence>
<feature type="binding site" evidence="7 9">
    <location>
        <position position="162"/>
    </location>
    <ligand>
        <name>substrate</name>
    </ligand>
</feature>
<feature type="active site" description="Proton acceptor" evidence="7 8">
    <location>
        <position position="187"/>
    </location>
</feature>
<dbReference type="InterPro" id="IPR022383">
    <property type="entry name" value="Lactate/malate_DH_C"/>
</dbReference>
<dbReference type="GO" id="GO:0006099">
    <property type="term" value="P:tricarboxylic acid cycle"/>
    <property type="evidence" value="ECO:0007669"/>
    <property type="project" value="UniProtKB-UniRule"/>
</dbReference>
<dbReference type="HAMAP" id="MF_01517">
    <property type="entry name" value="Malate_dehydrog_2"/>
    <property type="match status" value="1"/>
</dbReference>
<dbReference type="EC" id="1.1.1.37" evidence="3 7"/>
<feature type="binding site" evidence="7 9">
    <location>
        <position position="98"/>
    </location>
    <ligand>
        <name>substrate</name>
    </ligand>
</feature>
<evidence type="ECO:0000256" key="3">
    <source>
        <dbReference type="ARBA" id="ARBA00012995"/>
    </source>
</evidence>
<proteinExistence type="inferred from homology"/>
<evidence type="ECO:0000259" key="11">
    <source>
        <dbReference type="Pfam" id="PF00056"/>
    </source>
</evidence>
<feature type="binding site" evidence="7">
    <location>
        <begin position="129"/>
        <end position="131"/>
    </location>
    <ligand>
        <name>NAD(+)</name>
        <dbReference type="ChEBI" id="CHEBI:57540"/>
    </ligand>
</feature>
<evidence type="ECO:0000313" key="13">
    <source>
        <dbReference type="EMBL" id="OQK17065.1"/>
    </source>
</evidence>
<dbReference type="GO" id="GO:0006108">
    <property type="term" value="P:malate metabolic process"/>
    <property type="evidence" value="ECO:0007669"/>
    <property type="project" value="InterPro"/>
</dbReference>
<evidence type="ECO:0000313" key="14">
    <source>
        <dbReference type="Proteomes" id="UP000191980"/>
    </source>
</evidence>
<sequence length="330" mass="36031">MKTPIDIAVTGAAGQISYSLLFRLASGELFGLDQPIVLRLLEITPALHRLHGVQMELNDCAYPLLQKVILTDDAKVAFKDVDYAFLVGARPRGPGMKRKDLLECNAAIFAEQGKALNEVAHQHVKVLITGNPANTNALITQMNAPDLSPSCFSAMSMLDHNRAIFQLAKKCGVRSKEVKNIIVWGNHSETQYPDLTHATVKGLEALTLVDQTWIKDEFIPTVQNRGASVIEERGGLSSAASAANAAICQMRSWVFGTEVSSWSDWISMAVISDGSYGVEKGLFYSFPVKVSSAGELSIVQDLELDAFSKACIKESALELKEERKAIKHLL</sequence>
<organism evidence="13 14">
    <name type="scientific">Methyloprofundus sedimenti</name>
    <dbReference type="NCBI Taxonomy" id="1420851"/>
    <lineage>
        <taxon>Bacteria</taxon>
        <taxon>Pseudomonadati</taxon>
        <taxon>Pseudomonadota</taxon>
        <taxon>Gammaproteobacteria</taxon>
        <taxon>Methylococcales</taxon>
        <taxon>Methylococcaceae</taxon>
        <taxon>Methyloprofundus</taxon>
    </lineage>
</organism>
<comment type="caution">
    <text evidence="13">The sequence shown here is derived from an EMBL/GenBank/DDBJ whole genome shotgun (WGS) entry which is preliminary data.</text>
</comment>
<dbReference type="Gene3D" id="3.90.110.10">
    <property type="entry name" value="Lactate dehydrogenase/glycoside hydrolase, family 4, C-terminal"/>
    <property type="match status" value="1"/>
</dbReference>
<protein>
    <recommendedName>
        <fullName evidence="3 7">Malate dehydrogenase</fullName>
        <ecNumber evidence="3 7">1.1.1.37</ecNumber>
    </recommendedName>
</protein>
<dbReference type="SUPFAM" id="SSF56327">
    <property type="entry name" value="LDH C-terminal domain-like"/>
    <property type="match status" value="1"/>
</dbReference>
<evidence type="ECO:0000256" key="7">
    <source>
        <dbReference type="HAMAP-Rule" id="MF_01517"/>
    </source>
</evidence>
<keyword evidence="4 7" id="KW-0816">Tricarboxylic acid cycle</keyword>
<dbReference type="EMBL" id="LPUF01000001">
    <property type="protein sequence ID" value="OQK17065.1"/>
    <property type="molecule type" value="Genomic_DNA"/>
</dbReference>
<feature type="binding site" evidence="7">
    <location>
        <begin position="11"/>
        <end position="17"/>
    </location>
    <ligand>
        <name>NAD(+)</name>
        <dbReference type="ChEBI" id="CHEBI:57540"/>
    </ligand>
</feature>
<name>A0A1V8M679_9GAMM</name>
<dbReference type="GO" id="GO:0030060">
    <property type="term" value="F:L-malate dehydrogenase (NAD+) activity"/>
    <property type="evidence" value="ECO:0007669"/>
    <property type="project" value="UniProtKB-UniRule"/>
</dbReference>
<evidence type="ECO:0000256" key="2">
    <source>
        <dbReference type="ARBA" id="ARBA00009613"/>
    </source>
</evidence>
<evidence type="ECO:0000259" key="12">
    <source>
        <dbReference type="Pfam" id="PF02866"/>
    </source>
</evidence>
<dbReference type="NCBIfam" id="NF003916">
    <property type="entry name" value="PRK05442.1"/>
    <property type="match status" value="1"/>
</dbReference>
<evidence type="ECO:0000256" key="10">
    <source>
        <dbReference type="PIRSR" id="PIRSR000102-3"/>
    </source>
</evidence>
<feature type="domain" description="Lactate/malate dehydrogenase C-terminal" evidence="12">
    <location>
        <begin position="158"/>
        <end position="328"/>
    </location>
</feature>
<dbReference type="InterPro" id="IPR001236">
    <property type="entry name" value="Lactate/malate_DH_N"/>
</dbReference>
<feature type="binding site" evidence="7">
    <location>
        <position position="112"/>
    </location>
    <ligand>
        <name>NAD(+)</name>
        <dbReference type="ChEBI" id="CHEBI:57540"/>
    </ligand>
</feature>
<feature type="binding site" evidence="7 9">
    <location>
        <position position="92"/>
    </location>
    <ligand>
        <name>substrate</name>
    </ligand>
</feature>
<dbReference type="Pfam" id="PF02866">
    <property type="entry name" value="Ldh_1_C"/>
    <property type="match status" value="1"/>
</dbReference>
<evidence type="ECO:0000256" key="4">
    <source>
        <dbReference type="ARBA" id="ARBA00022532"/>
    </source>
</evidence>
<gene>
    <name evidence="7" type="primary">mdh</name>
    <name evidence="13" type="ORF">AU255_03975</name>
</gene>
<dbReference type="PIRSF" id="PIRSF000102">
    <property type="entry name" value="Lac_mal_DH"/>
    <property type="match status" value="1"/>
</dbReference>
<feature type="domain" description="Lactate/malate dehydrogenase N-terminal" evidence="11">
    <location>
        <begin position="7"/>
        <end position="144"/>
    </location>
</feature>
<dbReference type="InterPro" id="IPR001557">
    <property type="entry name" value="L-lactate/malate_DH"/>
</dbReference>
<dbReference type="PANTHER" id="PTHR23382">
    <property type="entry name" value="MALATE DEHYDROGENASE"/>
    <property type="match status" value="1"/>
</dbReference>
<dbReference type="SUPFAM" id="SSF51735">
    <property type="entry name" value="NAD(P)-binding Rossmann-fold domains"/>
    <property type="match status" value="1"/>
</dbReference>
<evidence type="ECO:0000256" key="9">
    <source>
        <dbReference type="PIRSR" id="PIRSR000102-2"/>
    </source>
</evidence>
<comment type="similarity">
    <text evidence="2 7">Belongs to the LDH/MDH superfamily. MDH type 2 family.</text>
</comment>
<comment type="function">
    <text evidence="1 7">Catalyzes the reversible oxidation of malate to oxaloacetate.</text>
</comment>
<dbReference type="FunFam" id="3.90.110.10:FF:000002">
    <property type="entry name" value="Malate dehydrogenase"/>
    <property type="match status" value="1"/>
</dbReference>
<dbReference type="InterPro" id="IPR036291">
    <property type="entry name" value="NAD(P)-bd_dom_sf"/>
</dbReference>
<dbReference type="FunFam" id="3.40.50.720:FF:000010">
    <property type="entry name" value="Malate dehydrogenase"/>
    <property type="match status" value="1"/>
</dbReference>
<comment type="catalytic activity">
    <reaction evidence="7">
        <text>(S)-malate + NAD(+) = oxaloacetate + NADH + H(+)</text>
        <dbReference type="Rhea" id="RHEA:21432"/>
        <dbReference type="ChEBI" id="CHEBI:15378"/>
        <dbReference type="ChEBI" id="CHEBI:15589"/>
        <dbReference type="ChEBI" id="CHEBI:16452"/>
        <dbReference type="ChEBI" id="CHEBI:57540"/>
        <dbReference type="ChEBI" id="CHEBI:57945"/>
        <dbReference type="EC" id="1.1.1.37"/>
    </reaction>
</comment>
<dbReference type="OrthoDB" id="9802969at2"/>
<dbReference type="STRING" id="1420851.AU255_03975"/>
<dbReference type="InterPro" id="IPR010945">
    <property type="entry name" value="Malate_DH_type2"/>
</dbReference>
<dbReference type="Gene3D" id="3.40.50.720">
    <property type="entry name" value="NAD(P)-binding Rossmann-like Domain"/>
    <property type="match status" value="1"/>
</dbReference>
<keyword evidence="14" id="KW-1185">Reference proteome</keyword>
<dbReference type="NCBIfam" id="TIGR01759">
    <property type="entry name" value="MalateDH-SF1"/>
    <property type="match status" value="1"/>
</dbReference>
<accession>A0A1V8M679</accession>
<keyword evidence="6 7" id="KW-0520">NAD</keyword>
<dbReference type="CDD" id="cd01338">
    <property type="entry name" value="MDH_chloroplast-like"/>
    <property type="match status" value="1"/>
</dbReference>
<dbReference type="InterPro" id="IPR015955">
    <property type="entry name" value="Lactate_DH/Glyco_Ohase_4_C"/>
</dbReference>
<reference evidence="13 14" key="1">
    <citation type="submission" date="2015-12" db="EMBL/GenBank/DDBJ databases">
        <authorList>
            <person name="Shamseldin A."/>
            <person name="Moawad H."/>
            <person name="Abd El-Rahim W.M."/>
            <person name="Sadowsky M.J."/>
        </authorList>
    </citation>
    <scope>NUCLEOTIDE SEQUENCE [LARGE SCALE GENOMIC DNA]</scope>
    <source>
        <strain evidence="13 14">WF1</strain>
    </source>
</reference>
<dbReference type="AlphaFoldDB" id="A0A1V8M679"/>
<feature type="binding site" evidence="7 9">
    <location>
        <position position="131"/>
    </location>
    <ligand>
        <name>substrate</name>
    </ligand>
</feature>
<evidence type="ECO:0000256" key="5">
    <source>
        <dbReference type="ARBA" id="ARBA00023002"/>
    </source>
</evidence>
<dbReference type="Pfam" id="PF00056">
    <property type="entry name" value="Ldh_1_N"/>
    <property type="match status" value="1"/>
</dbReference>
<dbReference type="RefSeq" id="WP_080521680.1">
    <property type="nucleotide sequence ID" value="NZ_LPUF01000001.1"/>
</dbReference>
<evidence type="ECO:0000256" key="6">
    <source>
        <dbReference type="ARBA" id="ARBA00023027"/>
    </source>
</evidence>
<keyword evidence="5 7" id="KW-0560">Oxidoreductase</keyword>